<dbReference type="SUPFAM" id="SSF82714">
    <property type="entry name" value="Multidrug efflux transporter AcrB TolC docking domain, DN and DC subdomains"/>
    <property type="match status" value="1"/>
</dbReference>
<feature type="transmembrane region" description="Helical" evidence="1">
    <location>
        <begin position="331"/>
        <end position="351"/>
    </location>
</feature>
<sequence>MTFLTRVSLANRLIVGLVSLAIVAFGTLAIFSLKQELLPTITAPTALVTASYPGATPQIVAREVSTPIEQSVGAVPGVTKVQSTSSNGIATITVEWEYGLDADATVDDIRSAVDSASSTFPNQVETEVMTGSTDDIPVLQLAVASDAPLGEAGRLVDTVAVPQLAGIDGVRQVTLSGENTTQLGVTLRPVDLRRYDLSARAVTEAVRAQAIVTPAGNSFDGDTELAVEVGQRLGSVKQVEALPIPSPDGPVALGKIADVEIEAVESTSIARSDGRPALSLTVLKDTGADAVEISHAVNDMLGELEQKLGNQTSFTTVFDQAPLIEQSIHDLAVEGGLGLAFAVLIILLFLFSLRSTVITAFSIPLSLLIAMIGLQVGEYSLNIFTLAALTVAVGRVVDDSIVVIENIKRRALGHQDLTVDEHRLGQGGRGCGHRIDPDHCGGVLAGCLGFWRDGGAVSPIRRRRSDRAGRLAAGLDDHRAGAGVLVPAAAAGAESTCGPCEGARRSGRR</sequence>
<dbReference type="SUPFAM" id="SSF82866">
    <property type="entry name" value="Multidrug efflux transporter AcrB transmembrane domain"/>
    <property type="match status" value="1"/>
</dbReference>
<protein>
    <submittedName>
        <fullName evidence="2">RND multidrug efflux transporter Acriflavin resistance protein</fullName>
    </submittedName>
</protein>
<organism evidence="2">
    <name type="scientific">uncultured Propionibacteriaceae bacterium</name>
    <dbReference type="NCBI Taxonomy" id="257457"/>
    <lineage>
        <taxon>Bacteria</taxon>
        <taxon>Bacillati</taxon>
        <taxon>Actinomycetota</taxon>
        <taxon>Actinomycetes</taxon>
        <taxon>Propionibacteriales</taxon>
        <taxon>Propionibacteriaceae</taxon>
        <taxon>environmental samples</taxon>
    </lineage>
</organism>
<evidence type="ECO:0000256" key="1">
    <source>
        <dbReference type="SAM" id="Phobius"/>
    </source>
</evidence>
<keyword evidence="1" id="KW-1133">Transmembrane helix</keyword>
<evidence type="ECO:0000313" key="2">
    <source>
        <dbReference type="EMBL" id="CAA9378146.1"/>
    </source>
</evidence>
<dbReference type="EMBL" id="CADCUO010000045">
    <property type="protein sequence ID" value="CAA9378146.1"/>
    <property type="molecule type" value="Genomic_DNA"/>
</dbReference>
<dbReference type="Gene3D" id="3.30.70.1320">
    <property type="entry name" value="Multidrug efflux transporter AcrB pore domain like"/>
    <property type="match status" value="1"/>
</dbReference>
<dbReference type="Gene3D" id="3.30.2090.10">
    <property type="entry name" value="Multidrug efflux transporter AcrB TolC docking domain, DN and DC subdomains"/>
    <property type="match status" value="1"/>
</dbReference>
<dbReference type="Pfam" id="PF00873">
    <property type="entry name" value="ACR_tran"/>
    <property type="match status" value="1"/>
</dbReference>
<dbReference type="Gene3D" id="1.20.1640.10">
    <property type="entry name" value="Multidrug efflux transporter AcrB transmembrane domain"/>
    <property type="match status" value="1"/>
</dbReference>
<reference evidence="2" key="1">
    <citation type="submission" date="2020-02" db="EMBL/GenBank/DDBJ databases">
        <authorList>
            <person name="Meier V. D."/>
        </authorList>
    </citation>
    <scope>NUCLEOTIDE SEQUENCE</scope>
    <source>
        <strain evidence="2">AVDCRST_MAG75</strain>
    </source>
</reference>
<keyword evidence="1" id="KW-0472">Membrane</keyword>
<gene>
    <name evidence="2" type="ORF">AVDCRST_MAG75-722</name>
</gene>
<dbReference type="AlphaFoldDB" id="A0A6J4N8V2"/>
<dbReference type="SUPFAM" id="SSF82693">
    <property type="entry name" value="Multidrug efflux transporter AcrB pore domain, PN1, PN2, PC1 and PC2 subdomains"/>
    <property type="match status" value="2"/>
</dbReference>
<dbReference type="PRINTS" id="PR00702">
    <property type="entry name" value="ACRIFLAVINRP"/>
</dbReference>
<accession>A0A6J4N8V2</accession>
<dbReference type="Gene3D" id="3.30.70.1430">
    <property type="entry name" value="Multidrug efflux transporter AcrB pore domain"/>
    <property type="match status" value="1"/>
</dbReference>
<feature type="transmembrane region" description="Helical" evidence="1">
    <location>
        <begin position="358"/>
        <end position="377"/>
    </location>
</feature>
<dbReference type="InterPro" id="IPR027463">
    <property type="entry name" value="AcrB_DN_DC_subdom"/>
</dbReference>
<dbReference type="GO" id="GO:0042910">
    <property type="term" value="F:xenobiotic transmembrane transporter activity"/>
    <property type="evidence" value="ECO:0007669"/>
    <property type="project" value="TreeGrafter"/>
</dbReference>
<name>A0A6J4N8V2_9ACTN</name>
<proteinExistence type="predicted"/>
<dbReference type="GO" id="GO:0005886">
    <property type="term" value="C:plasma membrane"/>
    <property type="evidence" value="ECO:0007669"/>
    <property type="project" value="TreeGrafter"/>
</dbReference>
<dbReference type="PANTHER" id="PTHR32063">
    <property type="match status" value="1"/>
</dbReference>
<keyword evidence="1" id="KW-0812">Transmembrane</keyword>
<dbReference type="PANTHER" id="PTHR32063:SF0">
    <property type="entry name" value="SWARMING MOTILITY PROTEIN SWRC"/>
    <property type="match status" value="1"/>
</dbReference>
<dbReference type="InterPro" id="IPR001036">
    <property type="entry name" value="Acrflvin-R"/>
</dbReference>
<feature type="transmembrane region" description="Helical" evidence="1">
    <location>
        <begin position="12"/>
        <end position="33"/>
    </location>
</feature>